<dbReference type="InterPro" id="IPR010930">
    <property type="entry name" value="Flg_bb/hook_C_dom"/>
</dbReference>
<protein>
    <recommendedName>
        <fullName evidence="4">Flagellar basal-body rod protein FlgF</fullName>
    </recommendedName>
</protein>
<evidence type="ECO:0000256" key="4">
    <source>
        <dbReference type="RuleBase" id="RU362116"/>
    </source>
</evidence>
<feature type="domain" description="Flagellar basal body rod protein N-terminal" evidence="5">
    <location>
        <begin position="9"/>
        <end position="35"/>
    </location>
</feature>
<dbReference type="NCBIfam" id="TIGR03506">
    <property type="entry name" value="FlgEFG_subfam"/>
    <property type="match status" value="1"/>
</dbReference>
<evidence type="ECO:0000259" key="5">
    <source>
        <dbReference type="Pfam" id="PF00460"/>
    </source>
</evidence>
<dbReference type="InterPro" id="IPR001444">
    <property type="entry name" value="Flag_bb_rod_N"/>
</dbReference>
<evidence type="ECO:0000313" key="8">
    <source>
        <dbReference type="EMBL" id="SMP07510.1"/>
    </source>
</evidence>
<evidence type="ECO:0000259" key="6">
    <source>
        <dbReference type="Pfam" id="PF06429"/>
    </source>
</evidence>
<dbReference type="InterPro" id="IPR019776">
    <property type="entry name" value="Flagellar_basal_body_rod_CS"/>
</dbReference>
<comment type="subunit">
    <text evidence="4">The basal body constitutes a major portion of the flagellar organelle and consists of five rings (E,L,P,S, and M) mounted on a central rod. The rod consists of about 26 subunits of FlgG in the distal portion, and FlgB, FlgC and FlgF are thought to build up the proximal portion of the rod with about 6 subunits each.</text>
</comment>
<gene>
    <name evidence="8" type="ORF">SAMN06265373_101773</name>
</gene>
<evidence type="ECO:0000259" key="7">
    <source>
        <dbReference type="Pfam" id="PF22692"/>
    </source>
</evidence>
<reference evidence="8 9" key="1">
    <citation type="submission" date="2017-05" db="EMBL/GenBank/DDBJ databases">
        <authorList>
            <person name="Varghese N."/>
            <person name="Submissions S."/>
        </authorList>
    </citation>
    <scope>NUCLEOTIDE SEQUENCE [LARGE SCALE GENOMIC DNA]</scope>
    <source>
        <strain evidence="8 9">DSM 29734</strain>
    </source>
</reference>
<feature type="domain" description="Flagellar hook protein FlgE/F/G-like D1" evidence="7">
    <location>
        <begin position="81"/>
        <end position="147"/>
    </location>
</feature>
<dbReference type="RefSeq" id="WP_283424613.1">
    <property type="nucleotide sequence ID" value="NZ_FXTY01000001.1"/>
</dbReference>
<dbReference type="EMBL" id="FXTY01000001">
    <property type="protein sequence ID" value="SMP07510.1"/>
    <property type="molecule type" value="Genomic_DNA"/>
</dbReference>
<evidence type="ECO:0000256" key="2">
    <source>
        <dbReference type="ARBA" id="ARBA00009677"/>
    </source>
</evidence>
<keyword evidence="3 4" id="KW-0975">Bacterial flagellum</keyword>
<organism evidence="8 9">
    <name type="scientific">Shimia sagamensis</name>
    <dbReference type="NCBI Taxonomy" id="1566352"/>
    <lineage>
        <taxon>Bacteria</taxon>
        <taxon>Pseudomonadati</taxon>
        <taxon>Pseudomonadota</taxon>
        <taxon>Alphaproteobacteria</taxon>
        <taxon>Rhodobacterales</taxon>
        <taxon>Roseobacteraceae</taxon>
    </lineage>
</organism>
<dbReference type="SUPFAM" id="SSF117143">
    <property type="entry name" value="Flagellar hook protein flgE"/>
    <property type="match status" value="1"/>
</dbReference>
<feature type="domain" description="Flagellar basal-body/hook protein C-terminal" evidence="6">
    <location>
        <begin position="190"/>
        <end position="226"/>
    </location>
</feature>
<dbReference type="InterPro" id="IPR037925">
    <property type="entry name" value="FlgE/F/G-like"/>
</dbReference>
<evidence type="ECO:0000256" key="1">
    <source>
        <dbReference type="ARBA" id="ARBA00004117"/>
    </source>
</evidence>
<sequence length="237" mass="25457">MDNAGYTTLTRQSGLTREMNVLANNIANAATTGYRAEGIAFSEFIKSAPGTESISMATANVQMTSLEQGALKQTGGSLDFAVEGPGFFMVQTPDGERLTRAGAFSPNENGDLVNMDGHLVLDSGGAPIFIPPDAKGVDVASDGTFSVDGNPLGQLGIYRPVNPLDLKRETGVLFEAPDGVEPVEEARVLQGFLENSNVNPITQLSRMIEVQRAYEMGQTFLENEHNRIRDAVKTFVR</sequence>
<evidence type="ECO:0000313" key="9">
    <source>
        <dbReference type="Proteomes" id="UP001157961"/>
    </source>
</evidence>
<keyword evidence="8" id="KW-0969">Cilium</keyword>
<dbReference type="InterPro" id="IPR020013">
    <property type="entry name" value="Flagellar_FlgE/F/G"/>
</dbReference>
<dbReference type="NCBIfam" id="TIGR02490">
    <property type="entry name" value="flgF"/>
    <property type="match status" value="1"/>
</dbReference>
<dbReference type="PANTHER" id="PTHR30435">
    <property type="entry name" value="FLAGELLAR PROTEIN"/>
    <property type="match status" value="1"/>
</dbReference>
<dbReference type="Pfam" id="PF00460">
    <property type="entry name" value="Flg_bb_rod"/>
    <property type="match status" value="1"/>
</dbReference>
<dbReference type="InterPro" id="IPR053967">
    <property type="entry name" value="LlgE_F_G-like_D1"/>
</dbReference>
<dbReference type="Proteomes" id="UP001157961">
    <property type="component" value="Unassembled WGS sequence"/>
</dbReference>
<dbReference type="NCBIfam" id="NF009332">
    <property type="entry name" value="PRK12690.1"/>
    <property type="match status" value="1"/>
</dbReference>
<comment type="similarity">
    <text evidence="2 4">Belongs to the flagella basal body rod proteins family.</text>
</comment>
<dbReference type="Pfam" id="PF22692">
    <property type="entry name" value="LlgE_F_G_D1"/>
    <property type="match status" value="1"/>
</dbReference>
<dbReference type="PROSITE" id="PS00588">
    <property type="entry name" value="FLAGELLA_BB_ROD"/>
    <property type="match status" value="1"/>
</dbReference>
<proteinExistence type="inferred from homology"/>
<dbReference type="Pfam" id="PF06429">
    <property type="entry name" value="Flg_bbr_C"/>
    <property type="match status" value="1"/>
</dbReference>
<comment type="subcellular location">
    <subcellularLocation>
        <location evidence="1 4">Bacterial flagellum basal body</location>
    </subcellularLocation>
</comment>
<keyword evidence="8" id="KW-0966">Cell projection</keyword>
<comment type="caution">
    <text evidence="8">The sequence shown here is derived from an EMBL/GenBank/DDBJ whole genome shotgun (WGS) entry which is preliminary data.</text>
</comment>
<name>A0ABY1NE51_9RHOB</name>
<accession>A0ABY1NE51</accession>
<keyword evidence="8" id="KW-0282">Flagellum</keyword>
<dbReference type="PANTHER" id="PTHR30435:SF19">
    <property type="entry name" value="FLAGELLAR BASAL-BODY ROD PROTEIN FLGG"/>
    <property type="match status" value="1"/>
</dbReference>
<keyword evidence="9" id="KW-1185">Reference proteome</keyword>
<dbReference type="InterPro" id="IPR012836">
    <property type="entry name" value="FlgF"/>
</dbReference>
<evidence type="ECO:0000256" key="3">
    <source>
        <dbReference type="ARBA" id="ARBA00023143"/>
    </source>
</evidence>